<dbReference type="EMBL" id="AP028911">
    <property type="protein sequence ID" value="BES92790.1"/>
    <property type="molecule type" value="Genomic_DNA"/>
</dbReference>
<keyword evidence="2" id="KW-1185">Reference proteome</keyword>
<gene>
    <name evidence="1" type="ORF">NTJ_05599</name>
</gene>
<organism evidence="1 2">
    <name type="scientific">Nesidiocoris tenuis</name>
    <dbReference type="NCBI Taxonomy" id="355587"/>
    <lineage>
        <taxon>Eukaryota</taxon>
        <taxon>Metazoa</taxon>
        <taxon>Ecdysozoa</taxon>
        <taxon>Arthropoda</taxon>
        <taxon>Hexapoda</taxon>
        <taxon>Insecta</taxon>
        <taxon>Pterygota</taxon>
        <taxon>Neoptera</taxon>
        <taxon>Paraneoptera</taxon>
        <taxon>Hemiptera</taxon>
        <taxon>Heteroptera</taxon>
        <taxon>Panheteroptera</taxon>
        <taxon>Cimicomorpha</taxon>
        <taxon>Miridae</taxon>
        <taxon>Dicyphina</taxon>
        <taxon>Nesidiocoris</taxon>
    </lineage>
</organism>
<evidence type="ECO:0000313" key="1">
    <source>
        <dbReference type="EMBL" id="BES92790.1"/>
    </source>
</evidence>
<accession>A0ABN7APH4</accession>
<dbReference type="Proteomes" id="UP001307889">
    <property type="component" value="Chromosome 3"/>
</dbReference>
<protein>
    <submittedName>
        <fullName evidence="1">Uncharacterized protein</fullName>
    </submittedName>
</protein>
<proteinExistence type="predicted"/>
<name>A0ABN7APH4_9HEMI</name>
<sequence length="117" mass="13400">MFLGGIALDFHATLSSFVRKTDSSSQPGRKYVRAKKKTAASLVERNEVFFILPRDLHRIPPQSRAQVQNPNAEVEKSERRFGNGWKLLSGRKPFLTWSDSAEDSLRKRNIRLEMLGK</sequence>
<reference evidence="1 2" key="1">
    <citation type="submission" date="2023-09" db="EMBL/GenBank/DDBJ databases">
        <title>Nesidiocoris tenuis whole genome shotgun sequence.</title>
        <authorList>
            <person name="Shibata T."/>
            <person name="Shimoda M."/>
            <person name="Kobayashi T."/>
            <person name="Uehara T."/>
        </authorList>
    </citation>
    <scope>NUCLEOTIDE SEQUENCE [LARGE SCALE GENOMIC DNA]</scope>
    <source>
        <strain evidence="1 2">Japan</strain>
    </source>
</reference>
<evidence type="ECO:0000313" key="2">
    <source>
        <dbReference type="Proteomes" id="UP001307889"/>
    </source>
</evidence>